<reference evidence="3 4" key="1">
    <citation type="submission" date="2019-04" db="EMBL/GenBank/DDBJ databases">
        <title>Friends and foes A comparative genomics study of 23 Aspergillus species from section Flavi.</title>
        <authorList>
            <consortium name="DOE Joint Genome Institute"/>
            <person name="Kjaerbolling I."/>
            <person name="Vesth T."/>
            <person name="Frisvad J.C."/>
            <person name="Nybo J.L."/>
            <person name="Theobald S."/>
            <person name="Kildgaard S."/>
            <person name="Isbrandt T."/>
            <person name="Kuo A."/>
            <person name="Sato A."/>
            <person name="Lyhne E.K."/>
            <person name="Kogle M.E."/>
            <person name="Wiebenga A."/>
            <person name="Kun R.S."/>
            <person name="Lubbers R.J."/>
            <person name="Makela M.R."/>
            <person name="Barry K."/>
            <person name="Chovatia M."/>
            <person name="Clum A."/>
            <person name="Daum C."/>
            <person name="Haridas S."/>
            <person name="He G."/>
            <person name="LaButti K."/>
            <person name="Lipzen A."/>
            <person name="Mondo S."/>
            <person name="Riley R."/>
            <person name="Salamov A."/>
            <person name="Simmons B.A."/>
            <person name="Magnuson J.K."/>
            <person name="Henrissat B."/>
            <person name="Mortensen U.H."/>
            <person name="Larsen T.O."/>
            <person name="Devries R.P."/>
            <person name="Grigoriev I.V."/>
            <person name="Machida M."/>
            <person name="Baker S.E."/>
            <person name="Andersen M.R."/>
        </authorList>
    </citation>
    <scope>NUCLEOTIDE SEQUENCE [LARGE SCALE GENOMIC DNA]</scope>
    <source>
        <strain evidence="3 4">CBS 117625</strain>
    </source>
</reference>
<protein>
    <submittedName>
        <fullName evidence="3">Uncharacterized protein</fullName>
    </submittedName>
</protein>
<name>A0A5N6SLA6_ASPPS</name>
<feature type="transmembrane region" description="Helical" evidence="2">
    <location>
        <begin position="72"/>
        <end position="94"/>
    </location>
</feature>
<dbReference type="EMBL" id="ML743594">
    <property type="protein sequence ID" value="KAE8135325.1"/>
    <property type="molecule type" value="Genomic_DNA"/>
</dbReference>
<evidence type="ECO:0000313" key="4">
    <source>
        <dbReference type="Proteomes" id="UP000325672"/>
    </source>
</evidence>
<feature type="region of interest" description="Disordered" evidence="1">
    <location>
        <begin position="1"/>
        <end position="21"/>
    </location>
</feature>
<keyword evidence="2" id="KW-1133">Transmembrane helix</keyword>
<evidence type="ECO:0000313" key="3">
    <source>
        <dbReference type="EMBL" id="KAE8135325.1"/>
    </source>
</evidence>
<keyword evidence="2" id="KW-0812">Transmembrane</keyword>
<evidence type="ECO:0000256" key="2">
    <source>
        <dbReference type="SAM" id="Phobius"/>
    </source>
</evidence>
<organism evidence="3 4">
    <name type="scientific">Aspergillus pseudotamarii</name>
    <dbReference type="NCBI Taxonomy" id="132259"/>
    <lineage>
        <taxon>Eukaryota</taxon>
        <taxon>Fungi</taxon>
        <taxon>Dikarya</taxon>
        <taxon>Ascomycota</taxon>
        <taxon>Pezizomycotina</taxon>
        <taxon>Eurotiomycetes</taxon>
        <taxon>Eurotiomycetidae</taxon>
        <taxon>Eurotiales</taxon>
        <taxon>Aspergillaceae</taxon>
        <taxon>Aspergillus</taxon>
        <taxon>Aspergillus subgen. Circumdati</taxon>
    </lineage>
</organism>
<evidence type="ECO:0000256" key="1">
    <source>
        <dbReference type="SAM" id="MobiDB-lite"/>
    </source>
</evidence>
<sequence>MGPGPLRRCGRRKQSIRSSDRNGDRLWNGCSIYSGASHITRLPCFIVIVLQKTCDMRRYHIDLQIYKTTRSYFSDMHMSVSIFPPFVLIVFSLLLSLDSYPSLVLSPFYFSVLLVTGRQRVTLRIRYLCRDFRLGVL</sequence>
<dbReference type="AlphaFoldDB" id="A0A5N6SLA6"/>
<accession>A0A5N6SLA6</accession>
<proteinExistence type="predicted"/>
<gene>
    <name evidence="3" type="ORF">BDV38DRAFT_140703</name>
</gene>
<dbReference type="Proteomes" id="UP000325672">
    <property type="component" value="Unassembled WGS sequence"/>
</dbReference>
<feature type="transmembrane region" description="Helical" evidence="2">
    <location>
        <begin position="100"/>
        <end position="117"/>
    </location>
</feature>
<dbReference type="GeneID" id="43635637"/>
<dbReference type="RefSeq" id="XP_031911388.1">
    <property type="nucleotide sequence ID" value="XM_032051427.1"/>
</dbReference>
<keyword evidence="2" id="KW-0472">Membrane</keyword>
<keyword evidence="4" id="KW-1185">Reference proteome</keyword>